<keyword evidence="3" id="KW-0804">Transcription</keyword>
<name>A0A941F1I3_9ACTN</name>
<evidence type="ECO:0000259" key="4">
    <source>
        <dbReference type="SMART" id="SM00418"/>
    </source>
</evidence>
<dbReference type="InterPro" id="IPR051011">
    <property type="entry name" value="Metal_resp_trans_reg"/>
</dbReference>
<dbReference type="AlphaFoldDB" id="A0A941F1I3"/>
<dbReference type="GO" id="GO:0003700">
    <property type="term" value="F:DNA-binding transcription factor activity"/>
    <property type="evidence" value="ECO:0007669"/>
    <property type="project" value="InterPro"/>
</dbReference>
<dbReference type="SMART" id="SM00418">
    <property type="entry name" value="HTH_ARSR"/>
    <property type="match status" value="1"/>
</dbReference>
<dbReference type="Proteomes" id="UP000675781">
    <property type="component" value="Unassembled WGS sequence"/>
</dbReference>
<dbReference type="InterPro" id="IPR011991">
    <property type="entry name" value="ArsR-like_HTH"/>
</dbReference>
<dbReference type="PANTHER" id="PTHR43132:SF8">
    <property type="entry name" value="HTH-TYPE TRANSCRIPTIONAL REGULATOR KMTR"/>
    <property type="match status" value="1"/>
</dbReference>
<proteinExistence type="predicted"/>
<sequence>MGCEGGWRCSGSTSPRRLRVRFAGAPAPLLELGLALAALQHGHTDPLFAPWRRSMNKNLPHQARPLFELVPSNGAGPLFLDPVSEGLEDGLDAVRSSSPDFVSRELRRVCMAGQPVTPRLRQLDARDRDAWQGLEQALRSAHHAVVEPSWSRIRAGFRADIAWRSHLIAELGLAGCLTTLFPRARWNGVIWTVDGPRDRELYLGGHGLTLHPSAYWTGGPLTGRYPDGSTLLVYPALNPLPLVSETCGSDPLAMLLGRTRAAVLEAVVDQRSSGELAALLGVSAASVSEHTRTLREAGLVSTDRCGKTARHGVTGLGIRLLSAGRNIRPADSDSTDDSGF</sequence>
<organism evidence="5 6">
    <name type="scientific">Actinospica durhamensis</name>
    <dbReference type="NCBI Taxonomy" id="1508375"/>
    <lineage>
        <taxon>Bacteria</taxon>
        <taxon>Bacillati</taxon>
        <taxon>Actinomycetota</taxon>
        <taxon>Actinomycetes</taxon>
        <taxon>Catenulisporales</taxon>
        <taxon>Actinospicaceae</taxon>
        <taxon>Actinospica</taxon>
    </lineage>
</organism>
<evidence type="ECO:0000313" key="6">
    <source>
        <dbReference type="Proteomes" id="UP000675781"/>
    </source>
</evidence>
<comment type="caution">
    <text evidence="5">The sequence shown here is derived from an EMBL/GenBank/DDBJ whole genome shotgun (WGS) entry which is preliminary data.</text>
</comment>
<gene>
    <name evidence="5" type="ORF">KDL01_39000</name>
</gene>
<protein>
    <submittedName>
        <fullName evidence="5">Winged helix-turn-helix transcriptional regulator</fullName>
    </submittedName>
</protein>
<dbReference type="SUPFAM" id="SSF46785">
    <property type="entry name" value="Winged helix' DNA-binding domain"/>
    <property type="match status" value="1"/>
</dbReference>
<evidence type="ECO:0000256" key="1">
    <source>
        <dbReference type="ARBA" id="ARBA00023015"/>
    </source>
</evidence>
<dbReference type="InterPro" id="IPR036390">
    <property type="entry name" value="WH_DNA-bd_sf"/>
</dbReference>
<dbReference type="InterPro" id="IPR001845">
    <property type="entry name" value="HTH_ArsR_DNA-bd_dom"/>
</dbReference>
<dbReference type="RefSeq" id="WP_212533752.1">
    <property type="nucleotide sequence ID" value="NZ_JAGSOG010000420.1"/>
</dbReference>
<reference evidence="5" key="1">
    <citation type="submission" date="2021-04" db="EMBL/GenBank/DDBJ databases">
        <title>Genome based classification of Actinospica acidithermotolerans sp. nov., an actinobacterium isolated from an Indonesian hot spring.</title>
        <authorList>
            <person name="Kusuma A.B."/>
            <person name="Putra K.E."/>
            <person name="Nafisah S."/>
            <person name="Loh J."/>
            <person name="Nouioui I."/>
            <person name="Goodfellow M."/>
        </authorList>
    </citation>
    <scope>NUCLEOTIDE SEQUENCE</scope>
    <source>
        <strain evidence="5">CSCA 57</strain>
    </source>
</reference>
<keyword evidence="2" id="KW-0238">DNA-binding</keyword>
<dbReference type="InterPro" id="IPR036388">
    <property type="entry name" value="WH-like_DNA-bd_sf"/>
</dbReference>
<accession>A0A941F1I3</accession>
<dbReference type="Pfam" id="PF01022">
    <property type="entry name" value="HTH_5"/>
    <property type="match status" value="1"/>
</dbReference>
<keyword evidence="1" id="KW-0805">Transcription regulation</keyword>
<dbReference type="Gene3D" id="1.10.10.10">
    <property type="entry name" value="Winged helix-like DNA-binding domain superfamily/Winged helix DNA-binding domain"/>
    <property type="match status" value="1"/>
</dbReference>
<keyword evidence="6" id="KW-1185">Reference proteome</keyword>
<dbReference type="PANTHER" id="PTHR43132">
    <property type="entry name" value="ARSENICAL RESISTANCE OPERON REPRESSOR ARSR-RELATED"/>
    <property type="match status" value="1"/>
</dbReference>
<evidence type="ECO:0000256" key="3">
    <source>
        <dbReference type="ARBA" id="ARBA00023163"/>
    </source>
</evidence>
<dbReference type="GO" id="GO:0003677">
    <property type="term" value="F:DNA binding"/>
    <property type="evidence" value="ECO:0007669"/>
    <property type="project" value="UniProtKB-KW"/>
</dbReference>
<dbReference type="CDD" id="cd00090">
    <property type="entry name" value="HTH_ARSR"/>
    <property type="match status" value="1"/>
</dbReference>
<feature type="domain" description="HTH arsR-type" evidence="4">
    <location>
        <begin position="250"/>
        <end position="325"/>
    </location>
</feature>
<dbReference type="EMBL" id="JAGSOG010000420">
    <property type="protein sequence ID" value="MBR7839314.1"/>
    <property type="molecule type" value="Genomic_DNA"/>
</dbReference>
<evidence type="ECO:0000256" key="2">
    <source>
        <dbReference type="ARBA" id="ARBA00023125"/>
    </source>
</evidence>
<evidence type="ECO:0000313" key="5">
    <source>
        <dbReference type="EMBL" id="MBR7839314.1"/>
    </source>
</evidence>